<comment type="caution">
    <text evidence="1">The sequence shown here is derived from an EMBL/GenBank/DDBJ whole genome shotgun (WGS) entry which is preliminary data.</text>
</comment>
<evidence type="ECO:0000313" key="1">
    <source>
        <dbReference type="EMBL" id="VVC02919.1"/>
    </source>
</evidence>
<dbReference type="Proteomes" id="UP000789941">
    <property type="component" value="Unassembled WGS sequence"/>
</dbReference>
<proteinExistence type="predicted"/>
<evidence type="ECO:0000313" key="2">
    <source>
        <dbReference type="Proteomes" id="UP000789941"/>
    </source>
</evidence>
<accession>A0A5E4LND7</accession>
<organism evidence="1 2">
    <name type="scientific">Candidatus Bilamarchaeum dharawalense</name>
    <dbReference type="NCBI Taxonomy" id="2885759"/>
    <lineage>
        <taxon>Archaea</taxon>
        <taxon>Candidatus Micrarchaeota</taxon>
        <taxon>Candidatus Micrarchaeia</taxon>
        <taxon>Candidatus Anstonellales</taxon>
        <taxon>Candidatus Bilamarchaeaceae</taxon>
        <taxon>Candidatus Bilamarchaeum</taxon>
    </lineage>
</organism>
<protein>
    <recommendedName>
        <fullName evidence="3">DUF3326 domain-containing protein</fullName>
    </recommendedName>
</protein>
<reference evidence="1 2" key="1">
    <citation type="submission" date="2019-08" db="EMBL/GenBank/DDBJ databases">
        <authorList>
            <person name="Vazquez-Campos X."/>
        </authorList>
    </citation>
    <scope>NUCLEOTIDE SEQUENCE [LARGE SCALE GENOMIC DNA]</scope>
    <source>
        <strain evidence="1">LFW-283_2</strain>
    </source>
</reference>
<name>A0A5E4LND7_9ARCH</name>
<dbReference type="InterPro" id="IPR021763">
    <property type="entry name" value="DUF3326"/>
</dbReference>
<dbReference type="PANTHER" id="PTHR36891">
    <property type="entry name" value="OS01G0127400 PROTEIN"/>
    <property type="match status" value="1"/>
</dbReference>
<dbReference type="EMBL" id="CABMJJ010000003">
    <property type="protein sequence ID" value="VVC02919.1"/>
    <property type="molecule type" value="Genomic_DNA"/>
</dbReference>
<dbReference type="PANTHER" id="PTHR36891:SF1">
    <property type="entry name" value="OS01G0127400 PROTEIN"/>
    <property type="match status" value="1"/>
</dbReference>
<gene>
    <name evidence="1" type="ORF">LFW2832_01311</name>
</gene>
<dbReference type="AlphaFoldDB" id="A0A5E4LND7"/>
<evidence type="ECO:0008006" key="3">
    <source>
        <dbReference type="Google" id="ProtNLM"/>
    </source>
</evidence>
<dbReference type="Pfam" id="PF11805">
    <property type="entry name" value="DUF3326"/>
    <property type="match status" value="1"/>
</dbReference>
<sequence>MCPFITSLMIPTGVKASVGGYLGDATPFANLMASISDYTITHPNVVNGGVLNLMKDNILYTEGTLFDMFFRGEITLTPSKGNRIGVVIEKTSDRGAVALIKNTINGLHADGGVSVVGTEMTGRIVGAKALIKDGVAYGSIADLTQLDKPIKKLIAAGAQSIALSINIESDPNLWEQYYQGKLPNPVGALEAVVSHYVVKKYRIPAAHAPLVCEKDWKVNLRDKEVFWRAGEEAISPAYLGCILIGLSRAPKISKKGAGVGIGDVSALVVPHSACGGIPVFECMKRKIPVIAVKEIATNLNVTPRTIGINAIEVDTMDDALGKLIEIKEGIKLE</sequence>